<evidence type="ECO:0000313" key="6">
    <source>
        <dbReference type="Proteomes" id="UP000032483"/>
    </source>
</evidence>
<proteinExistence type="inferred from homology"/>
<feature type="region of interest" description="Disordered" evidence="3">
    <location>
        <begin position="63"/>
        <end position="97"/>
    </location>
</feature>
<dbReference type="PATRIC" id="fig|1550024.3.peg.2097"/>
<dbReference type="InterPro" id="IPR002696">
    <property type="entry name" value="Membr_insert_effic_factor_YidD"/>
</dbReference>
<dbReference type="Proteomes" id="UP000472755">
    <property type="component" value="Unassembled WGS sequence"/>
</dbReference>
<dbReference type="SMART" id="SM01234">
    <property type="entry name" value="Haemolytic"/>
    <property type="match status" value="1"/>
</dbReference>
<dbReference type="NCBIfam" id="TIGR00278">
    <property type="entry name" value="membrane protein insertion efficiency factor YidD"/>
    <property type="match status" value="1"/>
</dbReference>
<reference evidence="5 7" key="2">
    <citation type="journal article" date="2019" name="Nat. Med.">
        <title>A library of human gut bacterial isolates paired with longitudinal multiomics data enables mechanistic microbiome research.</title>
        <authorList>
            <person name="Poyet M."/>
            <person name="Groussin M."/>
            <person name="Gibbons S.M."/>
            <person name="Avila-Pacheco J."/>
            <person name="Jiang X."/>
            <person name="Kearney S.M."/>
            <person name="Perrotta A.R."/>
            <person name="Berdy B."/>
            <person name="Zhao S."/>
            <person name="Lieberman T.D."/>
            <person name="Swanson P.K."/>
            <person name="Smith M."/>
            <person name="Roesemann S."/>
            <person name="Alexander J.E."/>
            <person name="Rich S.A."/>
            <person name="Livny J."/>
            <person name="Vlamakis H."/>
            <person name="Clish C."/>
            <person name="Bullock K."/>
            <person name="Deik A."/>
            <person name="Scott J."/>
            <person name="Pierce K.A."/>
            <person name="Xavier R.J."/>
            <person name="Alm E.J."/>
        </authorList>
    </citation>
    <scope>NUCLEOTIDE SEQUENCE [LARGE SCALE GENOMIC DNA]</scope>
    <source>
        <strain evidence="5 7">BIOML-A4</strain>
    </source>
</reference>
<protein>
    <recommendedName>
        <fullName evidence="2">Putative membrane protein insertion efficiency factor</fullName>
    </recommendedName>
</protein>
<dbReference type="Pfam" id="PF01809">
    <property type="entry name" value="YidD"/>
    <property type="match status" value="1"/>
</dbReference>
<evidence type="ECO:0000313" key="7">
    <source>
        <dbReference type="Proteomes" id="UP000472755"/>
    </source>
</evidence>
<keyword evidence="6" id="KW-1185">Reference proteome</keyword>
<dbReference type="GeneID" id="42856766"/>
<dbReference type="AlphaFoldDB" id="A0A0D8IYZ3"/>
<evidence type="ECO:0000256" key="1">
    <source>
        <dbReference type="ARBA" id="ARBA00023136"/>
    </source>
</evidence>
<dbReference type="EMBL" id="WMZU01000028">
    <property type="protein sequence ID" value="MTS28500.1"/>
    <property type="molecule type" value="Genomic_DNA"/>
</dbReference>
<dbReference type="Proteomes" id="UP000032483">
    <property type="component" value="Unassembled WGS sequence"/>
</dbReference>
<keyword evidence="1 2" id="KW-0472">Membrane</keyword>
<comment type="caution">
    <text evidence="4">The sequence shown here is derived from an EMBL/GenBank/DDBJ whole genome shotgun (WGS) entry which is preliminary data.</text>
</comment>
<keyword evidence="2" id="KW-1003">Cell membrane</keyword>
<sequence>MVKRFLIFLIKGYQKFISPLLGDNCRFYPTCSAYAIEALRVHGALKGSLLAAWRILRCNPFGRPGLDPVPPKGKWRNDPPTPLRPGQAPAEDGGERE</sequence>
<dbReference type="HAMAP" id="MF_00386">
    <property type="entry name" value="UPF0161_YidD"/>
    <property type="match status" value="1"/>
</dbReference>
<name>A0A0D8IYZ3_9FIRM</name>
<comment type="function">
    <text evidence="2">Could be involved in insertion of integral membrane proteins into the membrane.</text>
</comment>
<evidence type="ECO:0000256" key="3">
    <source>
        <dbReference type="SAM" id="MobiDB-lite"/>
    </source>
</evidence>
<comment type="similarity">
    <text evidence="2">Belongs to the UPF0161 family.</text>
</comment>
<dbReference type="RefSeq" id="WP_050005333.1">
    <property type="nucleotide sequence ID" value="NZ_CAOJUJ010000021.1"/>
</dbReference>
<dbReference type="EMBL" id="JXXK01000011">
    <property type="protein sequence ID" value="KJF39930.1"/>
    <property type="molecule type" value="Genomic_DNA"/>
</dbReference>
<dbReference type="GO" id="GO:0005886">
    <property type="term" value="C:plasma membrane"/>
    <property type="evidence" value="ECO:0007669"/>
    <property type="project" value="UniProtKB-SubCell"/>
</dbReference>
<comment type="subcellular location">
    <subcellularLocation>
        <location evidence="2">Cell membrane</location>
        <topology evidence="2">Peripheral membrane protein</topology>
        <orientation evidence="2">Cytoplasmic side</orientation>
    </subcellularLocation>
</comment>
<evidence type="ECO:0000313" key="4">
    <source>
        <dbReference type="EMBL" id="KJF39930.1"/>
    </source>
</evidence>
<evidence type="ECO:0000256" key="2">
    <source>
        <dbReference type="HAMAP-Rule" id="MF_00386"/>
    </source>
</evidence>
<gene>
    <name evidence="5" type="primary">yidD</name>
    <name evidence="5" type="ORF">GMD59_14575</name>
    <name evidence="4" type="ORF">TQ39_09225</name>
</gene>
<dbReference type="PANTHER" id="PTHR33383">
    <property type="entry name" value="MEMBRANE PROTEIN INSERTION EFFICIENCY FACTOR-RELATED"/>
    <property type="match status" value="1"/>
</dbReference>
<evidence type="ECO:0000313" key="5">
    <source>
        <dbReference type="EMBL" id="MTS28500.1"/>
    </source>
</evidence>
<accession>A0A0D8IYZ3</accession>
<reference evidence="4" key="1">
    <citation type="submission" date="2015-02" db="EMBL/GenBank/DDBJ databases">
        <title>A novel member of the family Ruminococcaceae isolated from human feces.</title>
        <authorList>
            <person name="Shkoporov A.N."/>
            <person name="Chaplin A.V."/>
            <person name="Motuzova O.V."/>
            <person name="Kafarskaia L.I."/>
            <person name="Khokhlova E.V."/>
            <person name="Efimov B.A."/>
        </authorList>
    </citation>
    <scope>NUCLEOTIDE SEQUENCE [LARGE SCALE GENOMIC DNA]</scope>
    <source>
        <strain evidence="4">585-1</strain>
    </source>
</reference>
<organism evidence="4 6">
    <name type="scientific">Ruthenibacterium lactatiformans</name>
    <dbReference type="NCBI Taxonomy" id="1550024"/>
    <lineage>
        <taxon>Bacteria</taxon>
        <taxon>Bacillati</taxon>
        <taxon>Bacillota</taxon>
        <taxon>Clostridia</taxon>
        <taxon>Eubacteriales</taxon>
        <taxon>Oscillospiraceae</taxon>
        <taxon>Ruthenibacterium</taxon>
    </lineage>
</organism>
<dbReference type="PANTHER" id="PTHR33383:SF1">
    <property type="entry name" value="MEMBRANE PROTEIN INSERTION EFFICIENCY FACTOR-RELATED"/>
    <property type="match status" value="1"/>
</dbReference>